<dbReference type="PROSITE" id="PS00764">
    <property type="entry name" value="ENDONUCLEASE_III_1"/>
    <property type="match status" value="1"/>
</dbReference>
<evidence type="ECO:0000313" key="12">
    <source>
        <dbReference type="EMBL" id="EQB61724.1"/>
    </source>
</evidence>
<dbReference type="SUPFAM" id="SSF48150">
    <property type="entry name" value="DNA-glycosylase"/>
    <property type="match status" value="1"/>
</dbReference>
<dbReference type="GO" id="GO:0000703">
    <property type="term" value="F:oxidized pyrimidine nucleobase lesion DNA N-glycosylase activity"/>
    <property type="evidence" value="ECO:0007669"/>
    <property type="project" value="TreeGrafter"/>
</dbReference>
<dbReference type="GO" id="GO:0005634">
    <property type="term" value="C:nucleus"/>
    <property type="evidence" value="ECO:0007669"/>
    <property type="project" value="TreeGrafter"/>
</dbReference>
<protein>
    <submittedName>
        <fullName evidence="12">Endonuclease iii</fullName>
    </submittedName>
</protein>
<comment type="similarity">
    <text evidence="2">Belongs to the Nth/MutY family.</text>
</comment>
<accession>T0LBR3</accession>
<comment type="cofactor">
    <cofactor evidence="1">
        <name>[4Fe-4S] cluster</name>
        <dbReference type="ChEBI" id="CHEBI:49883"/>
    </cofactor>
</comment>
<dbReference type="Gene3D" id="1.10.1670.10">
    <property type="entry name" value="Helix-hairpin-Helix base-excision DNA repair enzymes (C-terminal)"/>
    <property type="match status" value="1"/>
</dbReference>
<dbReference type="GO" id="GO:0051536">
    <property type="term" value="F:iron-sulfur cluster binding"/>
    <property type="evidence" value="ECO:0007669"/>
    <property type="project" value="UniProtKB-KW"/>
</dbReference>
<dbReference type="GO" id="GO:0006289">
    <property type="term" value="P:nucleotide-excision repair"/>
    <property type="evidence" value="ECO:0007669"/>
    <property type="project" value="TreeGrafter"/>
</dbReference>
<dbReference type="GO" id="GO:0046872">
    <property type="term" value="F:metal ion binding"/>
    <property type="evidence" value="ECO:0007669"/>
    <property type="project" value="UniProtKB-KW"/>
</dbReference>
<dbReference type="GO" id="GO:0016829">
    <property type="term" value="F:lyase activity"/>
    <property type="evidence" value="ECO:0007669"/>
    <property type="project" value="UniProtKB-KW"/>
</dbReference>
<keyword evidence="12" id="KW-0255">Endonuclease</keyword>
<reference evidence="12 13" key="1">
    <citation type="journal article" date="2013" name="BMC Genomics">
        <title>Genome sequencing and comparative genomics of honey bee microsporidia, Nosema apis reveal novel insights into host-parasite interactions.</title>
        <authorList>
            <person name="Chen Yp."/>
            <person name="Pettis J.S."/>
            <person name="Zhao Y."/>
            <person name="Liu X."/>
            <person name="Tallon L.J."/>
            <person name="Sadzewicz L.D."/>
            <person name="Li R."/>
            <person name="Zheng H."/>
            <person name="Huang S."/>
            <person name="Zhang X."/>
            <person name="Hamilton M.C."/>
            <person name="Pernal S.F."/>
            <person name="Melathopoulos A.P."/>
            <person name="Yan X."/>
            <person name="Evans J.D."/>
        </authorList>
    </citation>
    <scope>NUCLEOTIDE SEQUENCE [LARGE SCALE GENOMIC DNA]</scope>
    <source>
        <strain evidence="12 13">BRL 01</strain>
    </source>
</reference>
<keyword evidence="9" id="KW-0456">Lyase</keyword>
<dbReference type="AlphaFoldDB" id="T0LBR3"/>
<dbReference type="InterPro" id="IPR004035">
    <property type="entry name" value="Endouclease-III_FeS-bd_BS"/>
</dbReference>
<dbReference type="Gene3D" id="1.10.340.30">
    <property type="entry name" value="Hypothetical protein, domain 2"/>
    <property type="match status" value="1"/>
</dbReference>
<dbReference type="InterPro" id="IPR023170">
    <property type="entry name" value="HhH_base_excis_C"/>
</dbReference>
<keyword evidence="13" id="KW-1185">Reference proteome</keyword>
<keyword evidence="3" id="KW-0479">Metal-binding</keyword>
<keyword evidence="10" id="KW-0326">Glycosidase</keyword>
<proteinExistence type="inferred from homology"/>
<dbReference type="GO" id="GO:0003906">
    <property type="term" value="F:DNA-(apurinic or apyrimidinic site) endonuclease activity"/>
    <property type="evidence" value="ECO:0007669"/>
    <property type="project" value="TreeGrafter"/>
</dbReference>
<gene>
    <name evidence="12" type="ORF">NAPIS_ORF00698</name>
</gene>
<keyword evidence="4" id="KW-0227">DNA damage</keyword>
<name>T0LBR3_9MICR</name>
<keyword evidence="5" id="KW-0378">Hydrolase</keyword>
<keyword evidence="7" id="KW-0411">Iron-sulfur</keyword>
<dbReference type="VEuPathDB" id="MicrosporidiaDB:NAPIS_ORF00698"/>
<evidence type="ECO:0000313" key="13">
    <source>
        <dbReference type="Proteomes" id="UP000053780"/>
    </source>
</evidence>
<evidence type="ECO:0000259" key="11">
    <source>
        <dbReference type="Pfam" id="PF00730"/>
    </source>
</evidence>
<dbReference type="Proteomes" id="UP000053780">
    <property type="component" value="Unassembled WGS sequence"/>
</dbReference>
<dbReference type="InterPro" id="IPR011257">
    <property type="entry name" value="DNA_glycosylase"/>
</dbReference>
<dbReference type="GO" id="GO:0006285">
    <property type="term" value="P:base-excision repair, AP site formation"/>
    <property type="evidence" value="ECO:0007669"/>
    <property type="project" value="TreeGrafter"/>
</dbReference>
<evidence type="ECO:0000256" key="6">
    <source>
        <dbReference type="ARBA" id="ARBA00023004"/>
    </source>
</evidence>
<evidence type="ECO:0000256" key="1">
    <source>
        <dbReference type="ARBA" id="ARBA00001966"/>
    </source>
</evidence>
<keyword evidence="8" id="KW-0234">DNA repair</keyword>
<sequence length="245" mass="28803">MDIYLKIKHLRSQIKCPVDIFGCYNIPSIVKDKKLYVLISLILSAQTKDEINHQTMLNLIINLNQTVKKDIKMLLKSFHTKINSNIKNCLHYTFLTESNFTLDNFINENNLLDLIKSVGCYNTKYKTIKNLLLFISKNGYPSTLDECFIKRIRRKMSILYINKFYETVGISVDTHVHRICNLLEIVKTKNPDETSKKLENIIIKDEWNNFNCVFVGYKQIICKKNKPRCDLCVVKDKCINKKYQF</sequence>
<evidence type="ECO:0000256" key="4">
    <source>
        <dbReference type="ARBA" id="ARBA00022763"/>
    </source>
</evidence>
<dbReference type="PANTHER" id="PTHR43286">
    <property type="entry name" value="ENDONUCLEASE III-LIKE PROTEIN 1"/>
    <property type="match status" value="1"/>
</dbReference>
<evidence type="ECO:0000256" key="10">
    <source>
        <dbReference type="ARBA" id="ARBA00023295"/>
    </source>
</evidence>
<dbReference type="HOGENOM" id="CLU_012862_4_2_1"/>
<dbReference type="InterPro" id="IPR003265">
    <property type="entry name" value="HhH-GPD_domain"/>
</dbReference>
<dbReference type="OrthoDB" id="2099276at2759"/>
<keyword evidence="12" id="KW-0540">Nuclease</keyword>
<evidence type="ECO:0000256" key="8">
    <source>
        <dbReference type="ARBA" id="ARBA00023204"/>
    </source>
</evidence>
<dbReference type="Pfam" id="PF00730">
    <property type="entry name" value="HhH-GPD"/>
    <property type="match status" value="1"/>
</dbReference>
<evidence type="ECO:0000256" key="3">
    <source>
        <dbReference type="ARBA" id="ARBA00022723"/>
    </source>
</evidence>
<dbReference type="EMBL" id="KE647101">
    <property type="protein sequence ID" value="EQB61724.1"/>
    <property type="molecule type" value="Genomic_DNA"/>
</dbReference>
<evidence type="ECO:0000256" key="9">
    <source>
        <dbReference type="ARBA" id="ARBA00023239"/>
    </source>
</evidence>
<keyword evidence="6" id="KW-0408">Iron</keyword>
<organism evidence="12 13">
    <name type="scientific">Vairimorpha apis BRL 01</name>
    <dbReference type="NCBI Taxonomy" id="1037528"/>
    <lineage>
        <taxon>Eukaryota</taxon>
        <taxon>Fungi</taxon>
        <taxon>Fungi incertae sedis</taxon>
        <taxon>Microsporidia</taxon>
        <taxon>Nosematidae</taxon>
        <taxon>Vairimorpha</taxon>
    </lineage>
</organism>
<feature type="domain" description="HhH-GPD" evidence="11">
    <location>
        <begin position="39"/>
        <end position="201"/>
    </location>
</feature>
<evidence type="ECO:0000256" key="5">
    <source>
        <dbReference type="ARBA" id="ARBA00022801"/>
    </source>
</evidence>
<dbReference type="PANTHER" id="PTHR43286:SF1">
    <property type="entry name" value="ENDONUCLEASE III-LIKE PROTEIN 1"/>
    <property type="match status" value="1"/>
</dbReference>
<evidence type="ECO:0000256" key="2">
    <source>
        <dbReference type="ARBA" id="ARBA00008343"/>
    </source>
</evidence>
<evidence type="ECO:0000256" key="7">
    <source>
        <dbReference type="ARBA" id="ARBA00023014"/>
    </source>
</evidence>